<dbReference type="PANTHER" id="PTHR30118:SF15">
    <property type="entry name" value="TRANSCRIPTIONAL REGULATORY PROTEIN"/>
    <property type="match status" value="1"/>
</dbReference>
<gene>
    <name evidence="6" type="ORF">LMS43_07100</name>
</gene>
<keyword evidence="2" id="KW-0805">Transcription regulation</keyword>
<feature type="domain" description="HTH lysR-type" evidence="5">
    <location>
        <begin position="9"/>
        <end position="66"/>
    </location>
</feature>
<reference evidence="6" key="1">
    <citation type="submission" date="2021-11" db="EMBL/GenBank/DDBJ databases">
        <title>Draft genome sequence of Alcaligenes endophyticus type strain CCUG 75668T.</title>
        <authorList>
            <person name="Salva-Serra F."/>
            <person name="Duran R.E."/>
            <person name="Seeger M."/>
            <person name="Moore E.R.B."/>
            <person name="Jaen-Luchoro D."/>
        </authorList>
    </citation>
    <scope>NUCLEOTIDE SEQUENCE</scope>
    <source>
        <strain evidence="6">CCUG 75668</strain>
    </source>
</reference>
<comment type="similarity">
    <text evidence="1">Belongs to the LysR transcriptional regulatory family.</text>
</comment>
<keyword evidence="3" id="KW-0238">DNA-binding</keyword>
<dbReference type="EMBL" id="JAJHNU010000001">
    <property type="protein sequence ID" value="MDN4121051.1"/>
    <property type="molecule type" value="Genomic_DNA"/>
</dbReference>
<evidence type="ECO:0000256" key="3">
    <source>
        <dbReference type="ARBA" id="ARBA00023125"/>
    </source>
</evidence>
<sequence length="309" mass="35117">MTKTARKHIDIHLLRVLHTLLQCQSVSRTAIRLDMSQPAVSNALRRLRDITQDPILLRAKHGMVPTERGQGLLAYAEQALQAISQIESVPKEFDALQTQRIFHLGAPDYLDATFIPEIIERMVRLAPEAKLIVHPLGPGYDYEQALESGQLDVVIANWPAPPVRLHRGRLFDDEIVCLVGKQHPLAERGMSLQHYAQVQHLVPFLHAQGQQSIIDQTLAQHGIHRQGQISVPYFGLVPYILMRTDLVFTTGRQFAEHYARLMPLRVLAPPLVFPSMSFYQLWHPRTHTADACIWFRRLISSTASALHRD</sequence>
<name>A0ABT8EIE0_9BURK</name>
<dbReference type="Gene3D" id="3.40.190.10">
    <property type="entry name" value="Periplasmic binding protein-like II"/>
    <property type="match status" value="2"/>
</dbReference>
<keyword evidence="4" id="KW-0804">Transcription</keyword>
<comment type="caution">
    <text evidence="6">The sequence shown here is derived from an EMBL/GenBank/DDBJ whole genome shotgun (WGS) entry which is preliminary data.</text>
</comment>
<accession>A0ABT8EIE0</accession>
<dbReference type="InterPro" id="IPR000847">
    <property type="entry name" value="LysR_HTH_N"/>
</dbReference>
<evidence type="ECO:0000313" key="6">
    <source>
        <dbReference type="EMBL" id="MDN4121051.1"/>
    </source>
</evidence>
<evidence type="ECO:0000256" key="4">
    <source>
        <dbReference type="ARBA" id="ARBA00023163"/>
    </source>
</evidence>
<dbReference type="RefSeq" id="WP_266124957.1">
    <property type="nucleotide sequence ID" value="NZ_JAJHNU010000001.1"/>
</dbReference>
<evidence type="ECO:0000259" key="5">
    <source>
        <dbReference type="PROSITE" id="PS50931"/>
    </source>
</evidence>
<protein>
    <submittedName>
        <fullName evidence="6">LysR family transcriptional regulator</fullName>
    </submittedName>
</protein>
<evidence type="ECO:0000256" key="1">
    <source>
        <dbReference type="ARBA" id="ARBA00009437"/>
    </source>
</evidence>
<dbReference type="Pfam" id="PF00126">
    <property type="entry name" value="HTH_1"/>
    <property type="match status" value="1"/>
</dbReference>
<dbReference type="InterPro" id="IPR005119">
    <property type="entry name" value="LysR_subst-bd"/>
</dbReference>
<dbReference type="Gene3D" id="1.10.10.10">
    <property type="entry name" value="Winged helix-like DNA-binding domain superfamily/Winged helix DNA-binding domain"/>
    <property type="match status" value="1"/>
</dbReference>
<dbReference type="Proteomes" id="UP001168613">
    <property type="component" value="Unassembled WGS sequence"/>
</dbReference>
<evidence type="ECO:0000256" key="2">
    <source>
        <dbReference type="ARBA" id="ARBA00023015"/>
    </source>
</evidence>
<dbReference type="InterPro" id="IPR036390">
    <property type="entry name" value="WH_DNA-bd_sf"/>
</dbReference>
<dbReference type="Pfam" id="PF03466">
    <property type="entry name" value="LysR_substrate"/>
    <property type="match status" value="1"/>
</dbReference>
<dbReference type="InterPro" id="IPR050389">
    <property type="entry name" value="LysR-type_TF"/>
</dbReference>
<dbReference type="PANTHER" id="PTHR30118">
    <property type="entry name" value="HTH-TYPE TRANSCRIPTIONAL REGULATOR LEUO-RELATED"/>
    <property type="match status" value="1"/>
</dbReference>
<proteinExistence type="inferred from homology"/>
<dbReference type="InterPro" id="IPR036388">
    <property type="entry name" value="WH-like_DNA-bd_sf"/>
</dbReference>
<keyword evidence="7" id="KW-1185">Reference proteome</keyword>
<organism evidence="6 7">
    <name type="scientific">Alcaligenes endophyticus</name>
    <dbReference type="NCBI Taxonomy" id="1929088"/>
    <lineage>
        <taxon>Bacteria</taxon>
        <taxon>Pseudomonadati</taxon>
        <taxon>Pseudomonadota</taxon>
        <taxon>Betaproteobacteria</taxon>
        <taxon>Burkholderiales</taxon>
        <taxon>Alcaligenaceae</taxon>
        <taxon>Alcaligenes</taxon>
    </lineage>
</organism>
<evidence type="ECO:0000313" key="7">
    <source>
        <dbReference type="Proteomes" id="UP001168613"/>
    </source>
</evidence>
<dbReference type="PROSITE" id="PS50931">
    <property type="entry name" value="HTH_LYSR"/>
    <property type="match status" value="1"/>
</dbReference>
<dbReference type="SUPFAM" id="SSF53850">
    <property type="entry name" value="Periplasmic binding protein-like II"/>
    <property type="match status" value="1"/>
</dbReference>
<dbReference type="SUPFAM" id="SSF46785">
    <property type="entry name" value="Winged helix' DNA-binding domain"/>
    <property type="match status" value="1"/>
</dbReference>